<accession>A0A9Q0LFW2</accession>
<feature type="compositionally biased region" description="Basic and acidic residues" evidence="3">
    <location>
        <begin position="98"/>
        <end position="109"/>
    </location>
</feature>
<feature type="region of interest" description="Disordered" evidence="3">
    <location>
        <begin position="70"/>
        <end position="109"/>
    </location>
</feature>
<dbReference type="SMART" id="SM00326">
    <property type="entry name" value="SH3"/>
    <property type="match status" value="1"/>
</dbReference>
<evidence type="ECO:0000259" key="4">
    <source>
        <dbReference type="PROSITE" id="PS50002"/>
    </source>
</evidence>
<feature type="compositionally biased region" description="Polar residues" evidence="3">
    <location>
        <begin position="70"/>
        <end position="80"/>
    </location>
</feature>
<evidence type="ECO:0000256" key="2">
    <source>
        <dbReference type="PROSITE-ProRule" id="PRU00192"/>
    </source>
</evidence>
<feature type="domain" description="SH3" evidence="4">
    <location>
        <begin position="6"/>
        <end position="65"/>
    </location>
</feature>
<dbReference type="CDD" id="cd00174">
    <property type="entry name" value="SH3"/>
    <property type="match status" value="1"/>
</dbReference>
<keyword evidence="1 2" id="KW-0728">SH3 domain</keyword>
<evidence type="ECO:0000313" key="6">
    <source>
        <dbReference type="Proteomes" id="UP001149090"/>
    </source>
</evidence>
<dbReference type="InterPro" id="IPR001452">
    <property type="entry name" value="SH3_domain"/>
</dbReference>
<sequence length="109" mass="12594">MTTKKLEPFEVLAIADWIPQDDKELAFKKNDKITIIDNNYNWWVGYIEKSQPGLIPKNFISFDSSKIETENLNSQNQTNIPPKPKKTNYITSISKSQNKTDSKTRKSTN</sequence>
<gene>
    <name evidence="5" type="ORF">M0811_09856</name>
</gene>
<feature type="compositionally biased region" description="Polar residues" evidence="3">
    <location>
        <begin position="88"/>
        <end position="97"/>
    </location>
</feature>
<reference evidence="5" key="1">
    <citation type="submission" date="2022-10" db="EMBL/GenBank/DDBJ databases">
        <title>Novel sulphate-reducing endosymbionts in the free-living metamonad Anaeramoeba.</title>
        <authorList>
            <person name="Jerlstrom-Hultqvist J."/>
            <person name="Cepicka I."/>
            <person name="Gallot-Lavallee L."/>
            <person name="Salas-Leiva D."/>
            <person name="Curtis B.A."/>
            <person name="Zahonova K."/>
            <person name="Pipaliya S."/>
            <person name="Dacks J."/>
            <person name="Roger A.J."/>
        </authorList>
    </citation>
    <scope>NUCLEOTIDE SEQUENCE</scope>
    <source>
        <strain evidence="5">BMAN</strain>
    </source>
</reference>
<dbReference type="OrthoDB" id="443981at2759"/>
<dbReference type="InterPro" id="IPR036028">
    <property type="entry name" value="SH3-like_dom_sf"/>
</dbReference>
<dbReference type="Proteomes" id="UP001149090">
    <property type="component" value="Unassembled WGS sequence"/>
</dbReference>
<name>A0A9Q0LFW2_ANAIG</name>
<proteinExistence type="predicted"/>
<dbReference type="AlphaFoldDB" id="A0A9Q0LFW2"/>
<dbReference type="PRINTS" id="PR00452">
    <property type="entry name" value="SH3DOMAIN"/>
</dbReference>
<evidence type="ECO:0000256" key="3">
    <source>
        <dbReference type="SAM" id="MobiDB-lite"/>
    </source>
</evidence>
<dbReference type="EMBL" id="JAPDFW010000084">
    <property type="protein sequence ID" value="KAJ5071956.1"/>
    <property type="molecule type" value="Genomic_DNA"/>
</dbReference>
<dbReference type="SUPFAM" id="SSF50044">
    <property type="entry name" value="SH3-domain"/>
    <property type="match status" value="1"/>
</dbReference>
<dbReference type="PROSITE" id="PS50002">
    <property type="entry name" value="SH3"/>
    <property type="match status" value="1"/>
</dbReference>
<organism evidence="5 6">
    <name type="scientific">Anaeramoeba ignava</name>
    <name type="common">Anaerobic marine amoeba</name>
    <dbReference type="NCBI Taxonomy" id="1746090"/>
    <lineage>
        <taxon>Eukaryota</taxon>
        <taxon>Metamonada</taxon>
        <taxon>Anaeramoebidae</taxon>
        <taxon>Anaeramoeba</taxon>
    </lineage>
</organism>
<comment type="caution">
    <text evidence="5">The sequence shown here is derived from an EMBL/GenBank/DDBJ whole genome shotgun (WGS) entry which is preliminary data.</text>
</comment>
<dbReference type="Pfam" id="PF00018">
    <property type="entry name" value="SH3_1"/>
    <property type="match status" value="1"/>
</dbReference>
<protein>
    <submittedName>
        <fullName evidence="5">Jak pathway signal transduction adaptor molecule</fullName>
    </submittedName>
</protein>
<evidence type="ECO:0000313" key="5">
    <source>
        <dbReference type="EMBL" id="KAJ5071956.1"/>
    </source>
</evidence>
<keyword evidence="6" id="KW-1185">Reference proteome</keyword>
<evidence type="ECO:0000256" key="1">
    <source>
        <dbReference type="ARBA" id="ARBA00022443"/>
    </source>
</evidence>
<dbReference type="Gene3D" id="2.30.30.40">
    <property type="entry name" value="SH3 Domains"/>
    <property type="match status" value="1"/>
</dbReference>